<dbReference type="AlphaFoldDB" id="A0AAV7WRP5"/>
<reference evidence="1" key="1">
    <citation type="journal article" date="2022" name="bioRxiv">
        <title>Sequencing and chromosome-scale assembly of the giantPleurodeles waltlgenome.</title>
        <authorList>
            <person name="Brown T."/>
            <person name="Elewa A."/>
            <person name="Iarovenko S."/>
            <person name="Subramanian E."/>
            <person name="Araus A.J."/>
            <person name="Petzold A."/>
            <person name="Susuki M."/>
            <person name="Suzuki K.-i.T."/>
            <person name="Hayashi T."/>
            <person name="Toyoda A."/>
            <person name="Oliveira C."/>
            <person name="Osipova E."/>
            <person name="Leigh N.D."/>
            <person name="Simon A."/>
            <person name="Yun M.H."/>
        </authorList>
    </citation>
    <scope>NUCLEOTIDE SEQUENCE</scope>
    <source>
        <strain evidence="1">20211129_DDA</strain>
        <tissue evidence="1">Liver</tissue>
    </source>
</reference>
<name>A0AAV7WRP5_PLEWA</name>
<comment type="caution">
    <text evidence="1">The sequence shown here is derived from an EMBL/GenBank/DDBJ whole genome shotgun (WGS) entry which is preliminary data.</text>
</comment>
<proteinExistence type="predicted"/>
<gene>
    <name evidence="1" type="ORF">NDU88_002217</name>
</gene>
<evidence type="ECO:0000313" key="2">
    <source>
        <dbReference type="Proteomes" id="UP001066276"/>
    </source>
</evidence>
<evidence type="ECO:0000313" key="1">
    <source>
        <dbReference type="EMBL" id="KAJ1214599.1"/>
    </source>
</evidence>
<organism evidence="1 2">
    <name type="scientific">Pleurodeles waltl</name>
    <name type="common">Iberian ribbed newt</name>
    <dbReference type="NCBI Taxonomy" id="8319"/>
    <lineage>
        <taxon>Eukaryota</taxon>
        <taxon>Metazoa</taxon>
        <taxon>Chordata</taxon>
        <taxon>Craniata</taxon>
        <taxon>Vertebrata</taxon>
        <taxon>Euteleostomi</taxon>
        <taxon>Amphibia</taxon>
        <taxon>Batrachia</taxon>
        <taxon>Caudata</taxon>
        <taxon>Salamandroidea</taxon>
        <taxon>Salamandridae</taxon>
        <taxon>Pleurodelinae</taxon>
        <taxon>Pleurodeles</taxon>
    </lineage>
</organism>
<dbReference type="EMBL" id="JANPWB010000001">
    <property type="protein sequence ID" value="KAJ1214599.1"/>
    <property type="molecule type" value="Genomic_DNA"/>
</dbReference>
<keyword evidence="2" id="KW-1185">Reference proteome</keyword>
<protein>
    <submittedName>
        <fullName evidence="1">Uncharacterized protein</fullName>
    </submittedName>
</protein>
<sequence>MRADSPLMRKSKGVYVKEDLRVGCLEQENEVVFGECLGKEVMKTSGLGGSDEVQGDGRNDREPLELVVTLYFMYWKSGGIVGKAGT</sequence>
<accession>A0AAV7WRP5</accession>
<dbReference type="Proteomes" id="UP001066276">
    <property type="component" value="Chromosome 1_1"/>
</dbReference>